<feature type="transmembrane region" description="Helical" evidence="1">
    <location>
        <begin position="7"/>
        <end position="24"/>
    </location>
</feature>
<evidence type="ECO:0000256" key="1">
    <source>
        <dbReference type="SAM" id="Phobius"/>
    </source>
</evidence>
<evidence type="ECO:0000313" key="2">
    <source>
        <dbReference type="EMBL" id="KOF98839.1"/>
    </source>
</evidence>
<gene>
    <name evidence="2" type="ORF">OCBIM_22022584mg</name>
</gene>
<reference evidence="2" key="1">
    <citation type="submission" date="2015-07" db="EMBL/GenBank/DDBJ databases">
        <title>MeaNS - Measles Nucleotide Surveillance Program.</title>
        <authorList>
            <person name="Tran T."/>
            <person name="Druce J."/>
        </authorList>
    </citation>
    <scope>NUCLEOTIDE SEQUENCE</scope>
    <source>
        <strain evidence="2">UCB-OBI-ISO-001</strain>
        <tissue evidence="2">Gonad</tissue>
    </source>
</reference>
<protein>
    <submittedName>
        <fullName evidence="2">Uncharacterized protein</fullName>
    </submittedName>
</protein>
<feature type="transmembrane region" description="Helical" evidence="1">
    <location>
        <begin position="30"/>
        <end position="49"/>
    </location>
</feature>
<keyword evidence="1" id="KW-1133">Transmembrane helix</keyword>
<accession>A0A0L8IBR1</accession>
<dbReference type="EMBL" id="KQ416072">
    <property type="protein sequence ID" value="KOF98839.1"/>
    <property type="molecule type" value="Genomic_DNA"/>
</dbReference>
<name>A0A0L8IBR1_OCTBM</name>
<proteinExistence type="predicted"/>
<keyword evidence="1" id="KW-0812">Transmembrane</keyword>
<sequence>MYVCARVCACVCVCVCVFVCVWLYMCAENIINICIYSFLDIHIGGFTHIKCKQTHKYREIEAERYTRRTLCFCSNVCICAHIFE</sequence>
<dbReference type="AlphaFoldDB" id="A0A0L8IBR1"/>
<organism evidence="2">
    <name type="scientific">Octopus bimaculoides</name>
    <name type="common">California two-spotted octopus</name>
    <dbReference type="NCBI Taxonomy" id="37653"/>
    <lineage>
        <taxon>Eukaryota</taxon>
        <taxon>Metazoa</taxon>
        <taxon>Spiralia</taxon>
        <taxon>Lophotrochozoa</taxon>
        <taxon>Mollusca</taxon>
        <taxon>Cephalopoda</taxon>
        <taxon>Coleoidea</taxon>
        <taxon>Octopodiformes</taxon>
        <taxon>Octopoda</taxon>
        <taxon>Incirrata</taxon>
        <taxon>Octopodidae</taxon>
        <taxon>Octopus</taxon>
    </lineage>
</organism>
<keyword evidence="1" id="KW-0472">Membrane</keyword>